<proteinExistence type="predicted"/>
<dbReference type="AlphaFoldDB" id="A0A8H4PQC5"/>
<accession>A0A8H4PQC5</accession>
<sequence length="77" mass="8401">MRHLAPKKSSLFQHPPLLSAFLSTSPCSQPLGFRQPYSTSSFSCSAPVCSSLLHPPPALFNHGLPKPPPRYLLETTV</sequence>
<comment type="caution">
    <text evidence="1">The sequence shown here is derived from an EMBL/GenBank/DDBJ whole genome shotgun (WGS) entry which is preliminary data.</text>
</comment>
<keyword evidence="2" id="KW-1185">Reference proteome</keyword>
<evidence type="ECO:0000313" key="1">
    <source>
        <dbReference type="EMBL" id="KAF4508477.1"/>
    </source>
</evidence>
<gene>
    <name evidence="1" type="ORF">G6O67_004848</name>
</gene>
<evidence type="ECO:0000313" key="2">
    <source>
        <dbReference type="Proteomes" id="UP000557566"/>
    </source>
</evidence>
<dbReference type="EMBL" id="JAAVMX010000005">
    <property type="protein sequence ID" value="KAF4508477.1"/>
    <property type="molecule type" value="Genomic_DNA"/>
</dbReference>
<reference evidence="1 2" key="1">
    <citation type="journal article" date="2020" name="Genome Biol. Evol.">
        <title>A new high-quality draft genome assembly of the Chinese cordyceps Ophiocordyceps sinensis.</title>
        <authorList>
            <person name="Shu R."/>
            <person name="Zhang J."/>
            <person name="Meng Q."/>
            <person name="Zhang H."/>
            <person name="Zhou G."/>
            <person name="Li M."/>
            <person name="Wu P."/>
            <person name="Zhao Y."/>
            <person name="Chen C."/>
            <person name="Qin Q."/>
        </authorList>
    </citation>
    <scope>NUCLEOTIDE SEQUENCE [LARGE SCALE GENOMIC DNA]</scope>
    <source>
        <strain evidence="1 2">IOZ07</strain>
    </source>
</reference>
<name>A0A8H4PQC5_9HYPO</name>
<organism evidence="1 2">
    <name type="scientific">Ophiocordyceps sinensis</name>
    <dbReference type="NCBI Taxonomy" id="72228"/>
    <lineage>
        <taxon>Eukaryota</taxon>
        <taxon>Fungi</taxon>
        <taxon>Dikarya</taxon>
        <taxon>Ascomycota</taxon>
        <taxon>Pezizomycotina</taxon>
        <taxon>Sordariomycetes</taxon>
        <taxon>Hypocreomycetidae</taxon>
        <taxon>Hypocreales</taxon>
        <taxon>Ophiocordycipitaceae</taxon>
        <taxon>Ophiocordyceps</taxon>
    </lineage>
</organism>
<dbReference type="Proteomes" id="UP000557566">
    <property type="component" value="Unassembled WGS sequence"/>
</dbReference>
<protein>
    <submittedName>
        <fullName evidence="1">Uncharacterized protein</fullName>
    </submittedName>
</protein>